<dbReference type="InterPro" id="IPR001792">
    <property type="entry name" value="Acylphosphatase-like_dom"/>
</dbReference>
<dbReference type="GeneID" id="25315908"/>
<dbReference type="Pfam" id="PF13489">
    <property type="entry name" value="Methyltransf_23"/>
    <property type="match status" value="1"/>
</dbReference>
<comment type="catalytic activity">
    <reaction evidence="1">
        <text>an acyl phosphate + H2O = a carboxylate + phosphate + H(+)</text>
        <dbReference type="Rhea" id="RHEA:14965"/>
        <dbReference type="ChEBI" id="CHEBI:15377"/>
        <dbReference type="ChEBI" id="CHEBI:15378"/>
        <dbReference type="ChEBI" id="CHEBI:29067"/>
        <dbReference type="ChEBI" id="CHEBI:43474"/>
        <dbReference type="ChEBI" id="CHEBI:59918"/>
        <dbReference type="EC" id="3.6.1.7"/>
    </reaction>
</comment>
<dbReference type="EMBL" id="LASV01000143">
    <property type="protein sequence ID" value="KKA22353.1"/>
    <property type="molecule type" value="Genomic_DNA"/>
</dbReference>
<dbReference type="EC" id="3.6.1.7" evidence="1"/>
<evidence type="ECO:0000256" key="1">
    <source>
        <dbReference type="PROSITE-ProRule" id="PRU00520"/>
    </source>
</evidence>
<dbReference type="InterPro" id="IPR036046">
    <property type="entry name" value="Acylphosphatase-like_dom_sf"/>
</dbReference>
<dbReference type="PROSITE" id="PS51160">
    <property type="entry name" value="ACYLPHOSPHATASE_3"/>
    <property type="match status" value="1"/>
</dbReference>
<gene>
    <name evidence="4" type="ORF">T310_3559</name>
</gene>
<feature type="active site" evidence="1">
    <location>
        <position position="352"/>
    </location>
</feature>
<evidence type="ECO:0000256" key="2">
    <source>
        <dbReference type="RuleBase" id="RU004168"/>
    </source>
</evidence>
<comment type="caution">
    <text evidence="4">The sequence shown here is derived from an EMBL/GenBank/DDBJ whole genome shotgun (WGS) entry which is preliminary data.</text>
</comment>
<dbReference type="InterPro" id="IPR029063">
    <property type="entry name" value="SAM-dependent_MTases_sf"/>
</dbReference>
<dbReference type="GO" id="GO:0003998">
    <property type="term" value="F:acylphosphatase activity"/>
    <property type="evidence" value="ECO:0007669"/>
    <property type="project" value="UniProtKB-EC"/>
</dbReference>
<reference evidence="4 5" key="1">
    <citation type="submission" date="2015-04" db="EMBL/GenBank/DDBJ databases">
        <authorList>
            <person name="Heijne W.H."/>
            <person name="Fedorova N.D."/>
            <person name="Nierman W.C."/>
            <person name="Vollebregt A.W."/>
            <person name="Zhao Z."/>
            <person name="Wu L."/>
            <person name="Kumar M."/>
            <person name="Stam H."/>
            <person name="van den Berg M.A."/>
            <person name="Pel H.J."/>
        </authorList>
    </citation>
    <scope>NUCLEOTIDE SEQUENCE [LARGE SCALE GENOMIC DNA]</scope>
    <source>
        <strain evidence="4 5">CBS 393.64</strain>
    </source>
</reference>
<dbReference type="PROSITE" id="PS00151">
    <property type="entry name" value="ACYLPHOSPHATASE_2"/>
    <property type="match status" value="1"/>
</dbReference>
<dbReference type="PANTHER" id="PTHR43591:SF10">
    <property type="entry name" value="ABC TRANSMEMBRANE TYPE-1 DOMAIN-CONTAINING PROTEIN-RELATED"/>
    <property type="match status" value="1"/>
</dbReference>
<dbReference type="InterPro" id="IPR017968">
    <property type="entry name" value="Acylphosphatase_CS"/>
</dbReference>
<sequence>MADQVTPNELIEADPDSDEFDLESIDSDLTSLSSSIYNYKYENGRTYHAYRSGSYVLPNDQAEQDRLNLLHHVFRLCLNGNLCRTQLTNPQKILDVGTGTGIWAMEIGDEFPSAEVIGTDLSPIQPGWVPPNVRFIIDDATQEWEFPKESFDFIYVRGLAGSIRDWPSFLEQCYRHLRPGGKIELSECRTHMECDDGTYPQDSFTFKWIAEFNKISHSHGMIFDMFPNFEGLLRNAAFEKVEIMEEVCPIGTWPKDKRLKEIGRYFRAQFLDGAVDSYSLALFTRFGGWSRLEVEIEHHHLLNTLQDVPSTECIHPSWILGRQVADPKHGFLLSARHGDQTCCVSSSRHSSRDFTQRKANGYGVTGWVKNTPDGKVEGEAQGEEESVQKLLQDVNQGPRLAHVVKLEKKEIDTQEGESNFVILR</sequence>
<keyword evidence="4" id="KW-0808">Transferase</keyword>
<dbReference type="SUPFAM" id="SSF53335">
    <property type="entry name" value="S-adenosyl-L-methionine-dependent methyltransferases"/>
    <property type="match status" value="1"/>
</dbReference>
<dbReference type="RefSeq" id="XP_013328965.1">
    <property type="nucleotide sequence ID" value="XM_013473511.1"/>
</dbReference>
<keyword evidence="4" id="KW-0489">Methyltransferase</keyword>
<dbReference type="PANTHER" id="PTHR43591">
    <property type="entry name" value="METHYLTRANSFERASE"/>
    <property type="match status" value="1"/>
</dbReference>
<dbReference type="Proteomes" id="UP000053958">
    <property type="component" value="Unassembled WGS sequence"/>
</dbReference>
<protein>
    <recommendedName>
        <fullName evidence="1">acylphosphatase</fullName>
        <ecNumber evidence="1">3.6.1.7</ecNumber>
    </recommendedName>
</protein>
<evidence type="ECO:0000313" key="4">
    <source>
        <dbReference type="EMBL" id="KKA22353.1"/>
    </source>
</evidence>
<dbReference type="Gene3D" id="3.30.70.100">
    <property type="match status" value="1"/>
</dbReference>
<dbReference type="GO" id="GO:0008168">
    <property type="term" value="F:methyltransferase activity"/>
    <property type="evidence" value="ECO:0007669"/>
    <property type="project" value="UniProtKB-KW"/>
</dbReference>
<keyword evidence="1" id="KW-0378">Hydrolase</keyword>
<dbReference type="Gene3D" id="3.40.50.150">
    <property type="entry name" value="Vaccinia Virus protein VP39"/>
    <property type="match status" value="1"/>
</dbReference>
<organism evidence="4 5">
    <name type="scientific">Rasamsonia emersonii (strain ATCC 16479 / CBS 393.64 / IMI 116815)</name>
    <dbReference type="NCBI Taxonomy" id="1408163"/>
    <lineage>
        <taxon>Eukaryota</taxon>
        <taxon>Fungi</taxon>
        <taxon>Dikarya</taxon>
        <taxon>Ascomycota</taxon>
        <taxon>Pezizomycotina</taxon>
        <taxon>Eurotiomycetes</taxon>
        <taxon>Eurotiomycetidae</taxon>
        <taxon>Eurotiales</taxon>
        <taxon>Trichocomaceae</taxon>
        <taxon>Rasamsonia</taxon>
    </lineage>
</organism>
<dbReference type="STRING" id="1408163.A0A0F4YXL1"/>
<dbReference type="AlphaFoldDB" id="A0A0F4YXL1"/>
<comment type="similarity">
    <text evidence="2">Belongs to the acylphosphatase family.</text>
</comment>
<dbReference type="Pfam" id="PF00708">
    <property type="entry name" value="Acylphosphatase"/>
    <property type="match status" value="1"/>
</dbReference>
<name>A0A0F4YXL1_RASE3</name>
<evidence type="ECO:0000259" key="3">
    <source>
        <dbReference type="PROSITE" id="PS51160"/>
    </source>
</evidence>
<dbReference type="OrthoDB" id="2013972at2759"/>
<proteinExistence type="inferred from homology"/>
<feature type="active site" evidence="1">
    <location>
        <position position="370"/>
    </location>
</feature>
<dbReference type="SUPFAM" id="SSF54975">
    <property type="entry name" value="Acylphosphatase/BLUF domain-like"/>
    <property type="match status" value="1"/>
</dbReference>
<keyword evidence="5" id="KW-1185">Reference proteome</keyword>
<accession>A0A0F4YXL1</accession>
<dbReference type="GO" id="GO:0032259">
    <property type="term" value="P:methylation"/>
    <property type="evidence" value="ECO:0007669"/>
    <property type="project" value="UniProtKB-KW"/>
</dbReference>
<dbReference type="CDD" id="cd02440">
    <property type="entry name" value="AdoMet_MTases"/>
    <property type="match status" value="1"/>
</dbReference>
<evidence type="ECO:0000313" key="5">
    <source>
        <dbReference type="Proteomes" id="UP000053958"/>
    </source>
</evidence>
<feature type="domain" description="Acylphosphatase-like" evidence="3">
    <location>
        <begin position="352"/>
        <end position="424"/>
    </location>
</feature>